<sequence length="69" mass="8320">MLHTLSRHGWLFQMFRGGFVKYHDTKQCHNMKLTRFRFHIERECALNVECAFNHIYLNKQLVSSHDALL</sequence>
<protein>
    <submittedName>
        <fullName evidence="1">Uncharacterized protein</fullName>
    </submittedName>
</protein>
<comment type="caution">
    <text evidence="1">The sequence shown here is derived from an EMBL/GenBank/DDBJ whole genome shotgun (WGS) entry which is preliminary data.</text>
</comment>
<keyword evidence="2" id="KW-1185">Reference proteome</keyword>
<dbReference type="EMBL" id="BEZZ01000065">
    <property type="protein sequence ID" value="GCC24756.1"/>
    <property type="molecule type" value="Genomic_DNA"/>
</dbReference>
<dbReference type="Proteomes" id="UP000287033">
    <property type="component" value="Unassembled WGS sequence"/>
</dbReference>
<organism evidence="1 2">
    <name type="scientific">Chiloscyllium punctatum</name>
    <name type="common">Brownbanded bambooshark</name>
    <name type="synonym">Hemiscyllium punctatum</name>
    <dbReference type="NCBI Taxonomy" id="137246"/>
    <lineage>
        <taxon>Eukaryota</taxon>
        <taxon>Metazoa</taxon>
        <taxon>Chordata</taxon>
        <taxon>Craniata</taxon>
        <taxon>Vertebrata</taxon>
        <taxon>Chondrichthyes</taxon>
        <taxon>Elasmobranchii</taxon>
        <taxon>Galeomorphii</taxon>
        <taxon>Galeoidea</taxon>
        <taxon>Orectolobiformes</taxon>
        <taxon>Hemiscylliidae</taxon>
        <taxon>Chiloscyllium</taxon>
    </lineage>
</organism>
<evidence type="ECO:0000313" key="1">
    <source>
        <dbReference type="EMBL" id="GCC24756.1"/>
    </source>
</evidence>
<accession>A0A401S311</accession>
<name>A0A401S311_CHIPU</name>
<proteinExistence type="predicted"/>
<dbReference type="AlphaFoldDB" id="A0A401S311"/>
<reference evidence="1 2" key="1">
    <citation type="journal article" date="2018" name="Nat. Ecol. Evol.">
        <title>Shark genomes provide insights into elasmobranch evolution and the origin of vertebrates.</title>
        <authorList>
            <person name="Hara Y"/>
            <person name="Yamaguchi K"/>
            <person name="Onimaru K"/>
            <person name="Kadota M"/>
            <person name="Koyanagi M"/>
            <person name="Keeley SD"/>
            <person name="Tatsumi K"/>
            <person name="Tanaka K"/>
            <person name="Motone F"/>
            <person name="Kageyama Y"/>
            <person name="Nozu R"/>
            <person name="Adachi N"/>
            <person name="Nishimura O"/>
            <person name="Nakagawa R"/>
            <person name="Tanegashima C"/>
            <person name="Kiyatake I"/>
            <person name="Matsumoto R"/>
            <person name="Murakumo K"/>
            <person name="Nishida K"/>
            <person name="Terakita A"/>
            <person name="Kuratani S"/>
            <person name="Sato K"/>
            <person name="Hyodo S Kuraku.S."/>
        </authorList>
    </citation>
    <scope>NUCLEOTIDE SEQUENCE [LARGE SCALE GENOMIC DNA]</scope>
</reference>
<gene>
    <name evidence="1" type="ORF">chiPu_0003158</name>
</gene>
<evidence type="ECO:0000313" key="2">
    <source>
        <dbReference type="Proteomes" id="UP000287033"/>
    </source>
</evidence>